<dbReference type="HAMAP" id="MF_03028">
    <property type="entry name" value="Pescadillo"/>
    <property type="match status" value="1"/>
</dbReference>
<comment type="subcellular location">
    <subcellularLocation>
        <location evidence="4">Nucleus</location>
        <location evidence="4">Nucleolus</location>
    </subcellularLocation>
    <subcellularLocation>
        <location evidence="4">Nucleus</location>
        <location evidence="4">Nucleoplasm</location>
    </subcellularLocation>
</comment>
<evidence type="ECO:0000256" key="2">
    <source>
        <dbReference type="ARBA" id="ARBA00022552"/>
    </source>
</evidence>
<dbReference type="SUPFAM" id="SSF52113">
    <property type="entry name" value="BRCT domain"/>
    <property type="match status" value="1"/>
</dbReference>
<evidence type="ECO:0000313" key="7">
    <source>
        <dbReference type="EMBL" id="KAH7078246.1"/>
    </source>
</evidence>
<keyword evidence="2 4" id="KW-0698">rRNA processing</keyword>
<keyword evidence="3 4" id="KW-0539">Nucleus</keyword>
<feature type="compositionally biased region" description="Acidic residues" evidence="5">
    <location>
        <begin position="540"/>
        <end position="578"/>
    </location>
</feature>
<dbReference type="GO" id="GO:0005654">
    <property type="term" value="C:nucleoplasm"/>
    <property type="evidence" value="ECO:0007669"/>
    <property type="project" value="UniProtKB-SubCell"/>
</dbReference>
<organism evidence="7 8">
    <name type="scientific">Paraphoma chrysanthemicola</name>
    <dbReference type="NCBI Taxonomy" id="798071"/>
    <lineage>
        <taxon>Eukaryota</taxon>
        <taxon>Fungi</taxon>
        <taxon>Dikarya</taxon>
        <taxon>Ascomycota</taxon>
        <taxon>Pezizomycotina</taxon>
        <taxon>Dothideomycetes</taxon>
        <taxon>Pleosporomycetidae</taxon>
        <taxon>Pleosporales</taxon>
        <taxon>Pleosporineae</taxon>
        <taxon>Phaeosphaeriaceae</taxon>
        <taxon>Paraphoma</taxon>
    </lineage>
</organism>
<feature type="region of interest" description="Disordered" evidence="5">
    <location>
        <begin position="478"/>
        <end position="501"/>
    </location>
</feature>
<feature type="domain" description="BRCT" evidence="6">
    <location>
        <begin position="444"/>
        <end position="466"/>
    </location>
</feature>
<dbReference type="Gene3D" id="3.40.50.10190">
    <property type="entry name" value="BRCT domain"/>
    <property type="match status" value="1"/>
</dbReference>
<dbReference type="Pfam" id="PF06732">
    <property type="entry name" value="Pescadillo_N"/>
    <property type="match status" value="1"/>
</dbReference>
<evidence type="ECO:0000256" key="3">
    <source>
        <dbReference type="ARBA" id="ARBA00023242"/>
    </source>
</evidence>
<feature type="compositionally biased region" description="Acidic residues" evidence="5">
    <location>
        <begin position="315"/>
        <end position="325"/>
    </location>
</feature>
<protein>
    <recommendedName>
        <fullName evidence="4">Pescadillo homolog</fullName>
    </recommendedName>
    <alternativeName>
        <fullName evidence="4">Nucleolar protein 7 homolog</fullName>
    </alternativeName>
</protein>
<dbReference type="GO" id="GO:0003723">
    <property type="term" value="F:RNA binding"/>
    <property type="evidence" value="ECO:0007669"/>
    <property type="project" value="TreeGrafter"/>
</dbReference>
<comment type="subunit">
    <text evidence="4">Component of the NOP7 complex, composed of ERB1, NOP7 and YTM1. Within the NOP7 complex ERB1 appears to interact directly with NOP7 and YTM1. The NOP7 complex also associates with the 66S pre-ribosome.</text>
</comment>
<dbReference type="InterPro" id="IPR001357">
    <property type="entry name" value="BRCT_dom"/>
</dbReference>
<feature type="region of interest" description="Disordered" evidence="5">
    <location>
        <begin position="515"/>
        <end position="677"/>
    </location>
</feature>
<dbReference type="InterPro" id="IPR010613">
    <property type="entry name" value="PES"/>
</dbReference>
<accession>A0A8K0VVC0</accession>
<evidence type="ECO:0000256" key="5">
    <source>
        <dbReference type="SAM" id="MobiDB-lite"/>
    </source>
</evidence>
<dbReference type="GO" id="GO:0030687">
    <property type="term" value="C:preribosome, large subunit precursor"/>
    <property type="evidence" value="ECO:0007669"/>
    <property type="project" value="UniProtKB-UniRule"/>
</dbReference>
<feature type="compositionally biased region" description="Basic and acidic residues" evidence="5">
    <location>
        <begin position="523"/>
        <end position="532"/>
    </location>
</feature>
<comment type="similarity">
    <text evidence="4">Belongs to the pescadillo family.</text>
</comment>
<dbReference type="GO" id="GO:0000466">
    <property type="term" value="P:maturation of 5.8S rRNA from tricistronic rRNA transcript (SSU-rRNA, 5.8S rRNA, LSU-rRNA)"/>
    <property type="evidence" value="ECO:0007669"/>
    <property type="project" value="UniProtKB-UniRule"/>
</dbReference>
<dbReference type="EMBL" id="JAGMVJ010000017">
    <property type="protein sequence ID" value="KAH7078246.1"/>
    <property type="molecule type" value="Genomic_DNA"/>
</dbReference>
<keyword evidence="1 4" id="KW-0690">Ribosome biogenesis</keyword>
<feature type="compositionally biased region" description="Basic and acidic residues" evidence="5">
    <location>
        <begin position="621"/>
        <end position="632"/>
    </location>
</feature>
<dbReference type="PANTHER" id="PTHR12221:SF6">
    <property type="entry name" value="PESCADILLO HOMOLOG"/>
    <property type="match status" value="1"/>
</dbReference>
<keyword evidence="8" id="KW-1185">Reference proteome</keyword>
<feature type="compositionally biased region" description="Basic and acidic residues" evidence="5">
    <location>
        <begin position="644"/>
        <end position="660"/>
    </location>
</feature>
<dbReference type="CDD" id="cd17709">
    <property type="entry name" value="BRCT_pescadillo_like"/>
    <property type="match status" value="1"/>
</dbReference>
<feature type="compositionally biased region" description="Basic and acidic residues" evidence="5">
    <location>
        <begin position="667"/>
        <end position="677"/>
    </location>
</feature>
<evidence type="ECO:0000256" key="1">
    <source>
        <dbReference type="ARBA" id="ARBA00022517"/>
    </source>
</evidence>
<dbReference type="Proteomes" id="UP000813461">
    <property type="component" value="Unassembled WGS sequence"/>
</dbReference>
<evidence type="ECO:0000259" key="6">
    <source>
        <dbReference type="PROSITE" id="PS50172"/>
    </source>
</evidence>
<dbReference type="PANTHER" id="PTHR12221">
    <property type="entry name" value="PESCADILLO - RELATED"/>
    <property type="match status" value="1"/>
</dbReference>
<dbReference type="GO" id="GO:0070545">
    <property type="term" value="C:PeBoW complex"/>
    <property type="evidence" value="ECO:0007669"/>
    <property type="project" value="TreeGrafter"/>
</dbReference>
<proteinExistence type="inferred from homology"/>
<sequence length="677" mass="75969">MAGRSKKKGTSGAAKNYITRTRAVKKLQISLPDFRRLCIFKGIYPREPRNKKKVSKGSTAQTTFYYTKDIQYLLHEPLLAKFREHKSVAKKIGRALGRGEAGDAARLEKNLMPKVKLDHIIKERYPTFVDALRDLDDALSMLFLFANLPSSEHIPAKTIALCQRLTREFEHYVITSHSLRKSFLSIKGIYYQATIQGQDILWLVPYRFVQRTGGDIDFRIMGTFVEFYTTLIGFVNYRLYTSVGLVYPPKFNAKSDEQGGELAAFQLEGKANAANGASHDDDEDMEINPEAQAMADRIAAMPEEEVEAAEPTPAEADDDEEQNNDDIDKFEPTAPDADILPQPQASSKEVASLFAPFTFYLSREVPRGSLEFILKSFGCKRVGWDSILGDGAFTTNESDPAITHQIIDRPPLPSEASTADASNGDAANPTVQWPRSTMPGRTYVQPQWVWDCINQGKLLRPDLYAPGAELPPHLSPWVKPKKGEYDPNLPLAAQQPDGEAEAFEDMADDDEDAFDVDDEEDKMDGIVDRDGSVEVGEGMDIAESEDDDEDDSDSNEDAAADDFDGFDDVSDAESDISEGEAARLQHQRELEAEATGKKLEVKAPTKKEQNAAIRKKFDKKKRQEEEERERQKMMLSNKKRKLLKRIEYGENKRDTESENLRKKRAKLEKAKAAADAL</sequence>
<dbReference type="InterPro" id="IPR036420">
    <property type="entry name" value="BRCT_dom_sf"/>
</dbReference>
<dbReference type="GO" id="GO:0043021">
    <property type="term" value="F:ribonucleoprotein complex binding"/>
    <property type="evidence" value="ECO:0007669"/>
    <property type="project" value="UniProtKB-UniRule"/>
</dbReference>
<dbReference type="GO" id="GO:0000463">
    <property type="term" value="P:maturation of LSU-rRNA from tricistronic rRNA transcript (SSU-rRNA, 5.8S rRNA, LSU-rRNA)"/>
    <property type="evidence" value="ECO:0007669"/>
    <property type="project" value="UniProtKB-UniRule"/>
</dbReference>
<comment type="caution">
    <text evidence="7">The sequence shown here is derived from an EMBL/GenBank/DDBJ whole genome shotgun (WGS) entry which is preliminary data.</text>
</comment>
<comment type="function">
    <text evidence="4">Component of the NOP7 complex, which is required for maturation of the 25S and 5.8S ribosomal RNAs and formation of the 60S ribosome.</text>
</comment>
<gene>
    <name evidence="4" type="primary">NOP7</name>
    <name evidence="7" type="ORF">FB567DRAFT_476768</name>
</gene>
<reference evidence="7" key="1">
    <citation type="journal article" date="2021" name="Nat. Commun.">
        <title>Genetic determinants of endophytism in the Arabidopsis root mycobiome.</title>
        <authorList>
            <person name="Mesny F."/>
            <person name="Miyauchi S."/>
            <person name="Thiergart T."/>
            <person name="Pickel B."/>
            <person name="Atanasova L."/>
            <person name="Karlsson M."/>
            <person name="Huettel B."/>
            <person name="Barry K.W."/>
            <person name="Haridas S."/>
            <person name="Chen C."/>
            <person name="Bauer D."/>
            <person name="Andreopoulos W."/>
            <person name="Pangilinan J."/>
            <person name="LaButti K."/>
            <person name="Riley R."/>
            <person name="Lipzen A."/>
            <person name="Clum A."/>
            <person name="Drula E."/>
            <person name="Henrissat B."/>
            <person name="Kohler A."/>
            <person name="Grigoriev I.V."/>
            <person name="Martin F.M."/>
            <person name="Hacquard S."/>
        </authorList>
    </citation>
    <scope>NUCLEOTIDE SEQUENCE</scope>
    <source>
        <strain evidence="7">MPI-SDFR-AT-0120</strain>
    </source>
</reference>
<dbReference type="OrthoDB" id="10264910at2759"/>
<feature type="region of interest" description="Disordered" evidence="5">
    <location>
        <begin position="303"/>
        <end position="339"/>
    </location>
</feature>
<evidence type="ECO:0000313" key="8">
    <source>
        <dbReference type="Proteomes" id="UP000813461"/>
    </source>
</evidence>
<name>A0A8K0VVC0_9PLEO</name>
<feature type="region of interest" description="Disordered" evidence="5">
    <location>
        <begin position="408"/>
        <end position="438"/>
    </location>
</feature>
<feature type="compositionally biased region" description="Basic and acidic residues" evidence="5">
    <location>
        <begin position="580"/>
        <end position="609"/>
    </location>
</feature>
<dbReference type="PROSITE" id="PS50172">
    <property type="entry name" value="BRCT"/>
    <property type="match status" value="1"/>
</dbReference>
<dbReference type="AlphaFoldDB" id="A0A8K0VVC0"/>
<evidence type="ECO:0000256" key="4">
    <source>
        <dbReference type="HAMAP-Rule" id="MF_03028"/>
    </source>
</evidence>